<evidence type="ECO:0000313" key="1">
    <source>
        <dbReference type="EMBL" id="AEV55727.1"/>
    </source>
</evidence>
<organism evidence="1">
    <name type="scientific">Phlegmariurus squarrosus</name>
    <name type="common">Rock tassel fern</name>
    <name type="synonym">Lycopodium squarrosum</name>
    <dbReference type="NCBI Taxonomy" id="73615"/>
    <lineage>
        <taxon>Eukaryota</taxon>
        <taxon>Viridiplantae</taxon>
        <taxon>Streptophyta</taxon>
        <taxon>Embryophyta</taxon>
        <taxon>Tracheophyta</taxon>
        <taxon>Lycopodiopsida</taxon>
        <taxon>Lycopodiales</taxon>
        <taxon>Lycopodiaceae</taxon>
        <taxon>Huperzioideae</taxon>
        <taxon>Phlegmariurus</taxon>
    </lineage>
</organism>
<geneLocation type="mitochondrion" evidence="1"/>
<dbReference type="EMBL" id="JQ002659">
    <property type="protein sequence ID" value="AEV55727.1"/>
    <property type="molecule type" value="Genomic_DNA"/>
</dbReference>
<dbReference type="AlphaFoldDB" id="H9M820"/>
<accession>H9M820</accession>
<reference evidence="1" key="1">
    <citation type="journal article" date="2012" name="PLoS ONE">
        <title>The Mitochondrial Genome of the Lycophyte Huperzia squarrosa: The Most Archaic Form in Vascular Plants.</title>
        <authorList>
            <person name="Liu Y."/>
            <person name="Wang B."/>
            <person name="Cui P."/>
            <person name="Li L."/>
            <person name="Xue J.Y."/>
            <person name="Yu J."/>
            <person name="Qiu Y.L."/>
        </authorList>
    </citation>
    <scope>NUCLEOTIDE SEQUENCE</scope>
</reference>
<name>H9M820_PHLSQ</name>
<keyword evidence="1" id="KW-0496">Mitochondrion</keyword>
<proteinExistence type="predicted"/>
<dbReference type="PROSITE" id="PS51257">
    <property type="entry name" value="PROKAR_LIPOPROTEIN"/>
    <property type="match status" value="1"/>
</dbReference>
<sequence>MSTPREGHGQTRHDAFQFIRVGSIILNLIGGTACTRASIPYWLSPGWAPRHTCNEVVCVASIFNLYKLRSPKVPVGYAQLSYQSQPPPIFAFHNLWVVPESFYDFPTKPPHLRVIGFCAVTFPVDSSFCNRPTSIFGSCR</sequence>
<dbReference type="GeneID" id="12354430"/>
<protein>
    <submittedName>
        <fullName evidence="1">Uncharacterized protein</fullName>
    </submittedName>
</protein>
<dbReference type="RefSeq" id="YP_006234248.1">
    <property type="nucleotide sequence ID" value="NC_017755.1"/>
</dbReference>
<gene>
    <name evidence="1" type="primary">ORF140_1</name>
    <name evidence="1" type="ORF">HusqMp05</name>
</gene>